<keyword evidence="1" id="KW-0812">Transmembrane</keyword>
<accession>A0A838CYD5</accession>
<feature type="transmembrane region" description="Helical" evidence="1">
    <location>
        <begin position="70"/>
        <end position="92"/>
    </location>
</feature>
<name>A0A838CYD5_9BACI</name>
<sequence>MKVQIGNPCKKRFYIGSAFIVATLVTNILLYQTEWLGEIPLPVVIGTLVDIFVVIPLIFFMFVLRRKPTLSLLAPFFLLGLLFIHLILPTYAKEYVSFLTTTILIGEAIIVLIEVVAFVMFLRSFPLWKKAFRQAKDTHHHVLARMHQANRETLLRQAWAFPFQKVISVIATDAAAIRYVCFPHLDRAQTGENAFSYHKKTEYVGVFLMLVHAMVIEIIAVHAALAQYSHTVAWVATILDVYALLFLIGDYQAIRKSPIIVDRKSLHIQKGLRFHLTLPLESILSVEKGVEGVRDKQSLSLGLAGFEPSTPDYKLTLKTAQTAYLIFGLKRSVKTIYIKVDDPESFLDTLQAQGVESRIV</sequence>
<dbReference type="EMBL" id="JACEFG010000004">
    <property type="protein sequence ID" value="MBA2176775.1"/>
    <property type="molecule type" value="Genomic_DNA"/>
</dbReference>
<reference evidence="2 3" key="1">
    <citation type="journal article" date="2004" name="Extremophiles">
        <title>Halobacillus locisalis sp. nov., a halophilic bacterium isolated from a marine solar saltern of the Yellow Sea in Korea.</title>
        <authorList>
            <person name="Yoon J.H."/>
            <person name="Kang K.H."/>
            <person name="Oh T.K."/>
            <person name="Park Y.H."/>
        </authorList>
    </citation>
    <scope>NUCLEOTIDE SEQUENCE [LARGE SCALE GENOMIC DNA]</scope>
    <source>
        <strain evidence="2 3">KCTC 3788</strain>
    </source>
</reference>
<feature type="transmembrane region" description="Helical" evidence="1">
    <location>
        <begin position="43"/>
        <end position="63"/>
    </location>
</feature>
<keyword evidence="1" id="KW-0472">Membrane</keyword>
<feature type="transmembrane region" description="Helical" evidence="1">
    <location>
        <begin position="12"/>
        <end position="31"/>
    </location>
</feature>
<proteinExistence type="predicted"/>
<dbReference type="RefSeq" id="WP_181473826.1">
    <property type="nucleotide sequence ID" value="NZ_JACEFG010000004.1"/>
</dbReference>
<feature type="transmembrane region" description="Helical" evidence="1">
    <location>
        <begin position="98"/>
        <end position="122"/>
    </location>
</feature>
<keyword evidence="3" id="KW-1185">Reference proteome</keyword>
<dbReference type="Proteomes" id="UP000571017">
    <property type="component" value="Unassembled WGS sequence"/>
</dbReference>
<evidence type="ECO:0000256" key="1">
    <source>
        <dbReference type="SAM" id="Phobius"/>
    </source>
</evidence>
<evidence type="ECO:0000313" key="3">
    <source>
        <dbReference type="Proteomes" id="UP000571017"/>
    </source>
</evidence>
<keyword evidence="1" id="KW-1133">Transmembrane helix</keyword>
<protein>
    <submittedName>
        <fullName evidence="2">Uncharacterized protein</fullName>
    </submittedName>
</protein>
<evidence type="ECO:0000313" key="2">
    <source>
        <dbReference type="EMBL" id="MBA2176775.1"/>
    </source>
</evidence>
<gene>
    <name evidence="2" type="ORF">H0266_17940</name>
</gene>
<feature type="transmembrane region" description="Helical" evidence="1">
    <location>
        <begin position="231"/>
        <end position="249"/>
    </location>
</feature>
<dbReference type="AlphaFoldDB" id="A0A838CYD5"/>
<organism evidence="2 3">
    <name type="scientific">Halobacillus locisalis</name>
    <dbReference type="NCBI Taxonomy" id="220753"/>
    <lineage>
        <taxon>Bacteria</taxon>
        <taxon>Bacillati</taxon>
        <taxon>Bacillota</taxon>
        <taxon>Bacilli</taxon>
        <taxon>Bacillales</taxon>
        <taxon>Bacillaceae</taxon>
        <taxon>Halobacillus</taxon>
    </lineage>
</organism>
<feature type="transmembrane region" description="Helical" evidence="1">
    <location>
        <begin position="203"/>
        <end position="225"/>
    </location>
</feature>
<comment type="caution">
    <text evidence="2">The sequence shown here is derived from an EMBL/GenBank/DDBJ whole genome shotgun (WGS) entry which is preliminary data.</text>
</comment>